<proteinExistence type="inferred from homology"/>
<protein>
    <submittedName>
        <fullName evidence="5">Serpin domain-containing protein</fullName>
    </submittedName>
</protein>
<dbReference type="Gene3D" id="3.30.497.10">
    <property type="entry name" value="Antithrombin, subunit I, domain 2"/>
    <property type="match status" value="1"/>
</dbReference>
<dbReference type="AlphaFoldDB" id="A0A914QPP7"/>
<dbReference type="GO" id="GO:0005615">
    <property type="term" value="C:extracellular space"/>
    <property type="evidence" value="ECO:0007669"/>
    <property type="project" value="InterPro"/>
</dbReference>
<comment type="similarity">
    <text evidence="1 2">Belongs to the serpin family.</text>
</comment>
<dbReference type="SUPFAM" id="SSF56574">
    <property type="entry name" value="Serpins"/>
    <property type="match status" value="1"/>
</dbReference>
<dbReference type="InterPro" id="IPR036186">
    <property type="entry name" value="Serpin_sf"/>
</dbReference>
<evidence type="ECO:0000256" key="2">
    <source>
        <dbReference type="RuleBase" id="RU000411"/>
    </source>
</evidence>
<dbReference type="PROSITE" id="PS00284">
    <property type="entry name" value="SERPIN"/>
    <property type="match status" value="1"/>
</dbReference>
<evidence type="ECO:0000259" key="3">
    <source>
        <dbReference type="SMART" id="SM00093"/>
    </source>
</evidence>
<dbReference type="InterPro" id="IPR042185">
    <property type="entry name" value="Serpin_sf_2"/>
</dbReference>
<dbReference type="PANTHER" id="PTHR11461:SF211">
    <property type="entry name" value="GH10112P-RELATED"/>
    <property type="match status" value="1"/>
</dbReference>
<reference evidence="5" key="1">
    <citation type="submission" date="2022-11" db="UniProtKB">
        <authorList>
            <consortium name="WormBaseParasite"/>
        </authorList>
    </citation>
    <scope>IDENTIFICATION</scope>
</reference>
<organism evidence="4 5">
    <name type="scientific">Panagrolaimus davidi</name>
    <dbReference type="NCBI Taxonomy" id="227884"/>
    <lineage>
        <taxon>Eukaryota</taxon>
        <taxon>Metazoa</taxon>
        <taxon>Ecdysozoa</taxon>
        <taxon>Nematoda</taxon>
        <taxon>Chromadorea</taxon>
        <taxon>Rhabditida</taxon>
        <taxon>Tylenchina</taxon>
        <taxon>Panagrolaimomorpha</taxon>
        <taxon>Panagrolaimoidea</taxon>
        <taxon>Panagrolaimidae</taxon>
        <taxon>Panagrolaimus</taxon>
    </lineage>
</organism>
<dbReference type="Gene3D" id="2.30.39.10">
    <property type="entry name" value="Alpha-1-antitrypsin, domain 1"/>
    <property type="match status" value="1"/>
</dbReference>
<dbReference type="PANTHER" id="PTHR11461">
    <property type="entry name" value="SERINE PROTEASE INHIBITOR, SERPIN"/>
    <property type="match status" value="1"/>
</dbReference>
<evidence type="ECO:0000256" key="1">
    <source>
        <dbReference type="ARBA" id="ARBA00009500"/>
    </source>
</evidence>
<keyword evidence="4" id="KW-1185">Reference proteome</keyword>
<dbReference type="SMART" id="SM00093">
    <property type="entry name" value="SERPIN"/>
    <property type="match status" value="1"/>
</dbReference>
<dbReference type="InterPro" id="IPR042178">
    <property type="entry name" value="Serpin_sf_1"/>
</dbReference>
<accession>A0A914QPP7</accession>
<name>A0A914QPP7_9BILA</name>
<dbReference type="Pfam" id="PF00079">
    <property type="entry name" value="Serpin"/>
    <property type="match status" value="1"/>
</dbReference>
<dbReference type="InterPro" id="IPR000215">
    <property type="entry name" value="Serpin_fam"/>
</dbReference>
<dbReference type="InterPro" id="IPR023795">
    <property type="entry name" value="Serpin_CS"/>
</dbReference>
<dbReference type="Proteomes" id="UP000887578">
    <property type="component" value="Unplaced"/>
</dbReference>
<dbReference type="InterPro" id="IPR023796">
    <property type="entry name" value="Serpin_dom"/>
</dbReference>
<evidence type="ECO:0000313" key="5">
    <source>
        <dbReference type="WBParaSite" id="PDA_v2.g5683.t1"/>
    </source>
</evidence>
<dbReference type="GO" id="GO:0004867">
    <property type="term" value="F:serine-type endopeptidase inhibitor activity"/>
    <property type="evidence" value="ECO:0007669"/>
    <property type="project" value="InterPro"/>
</dbReference>
<dbReference type="WBParaSite" id="PDA_v2.g5683.t1">
    <property type="protein sequence ID" value="PDA_v2.g5683.t1"/>
    <property type="gene ID" value="PDA_v2.g5683"/>
</dbReference>
<sequence>MTLFGAKGTTAIEISNVIGEVNQDYPKNEEDDEEGQNTKVLFANKFFVSNTTELIPEFSNLMQQKFNSDVQSLDFKTSEAVEKINFFVKKVTQGKIKKIISTEEISPKTSVILINALHFSGSWLEKFDKRRPELFKSLPPRQIDMIEKLQNEWNYNEGNDWQALGIPYKNKMAYMYIVLPKNEDGLQSLLQKMDYSIFKECTKSKMRDQITVSIPCFEISQEFELQEILKKIGITEIFTTKCNLSGMLKDQNQKLDSVIHKATINVDENGTEASAATEFNFAACCKKLIFKADHPFLYFITLNETFGEKKIKEVKVKKVLFMGIYC</sequence>
<feature type="domain" description="Serpin" evidence="3">
    <location>
        <begin position="1"/>
        <end position="326"/>
    </location>
</feature>
<dbReference type="CDD" id="cd00172">
    <property type="entry name" value="serpin"/>
    <property type="match status" value="1"/>
</dbReference>
<evidence type="ECO:0000313" key="4">
    <source>
        <dbReference type="Proteomes" id="UP000887578"/>
    </source>
</evidence>